<dbReference type="EMBL" id="JAFEVO010000001">
    <property type="protein sequence ID" value="MBS3182332.1"/>
    <property type="molecule type" value="Genomic_DNA"/>
</dbReference>
<name>A0ABS5M558_9MICO</name>
<dbReference type="PANTHER" id="PTHR46438:SF11">
    <property type="entry name" value="LIPASE-RELATED"/>
    <property type="match status" value="1"/>
</dbReference>
<sequence length="254" mass="27594">MNASRGSCIRVGGLSFGVFATRAPHASAASAASPDSRYVLVHGIGTSHHYLSRLHRELARSADVWSIDLPGFGSAPKPASAPDVGEMANALGRVLEGVGGPPFVMIGHSMGAQWVTELARLRPDLVRAVVLIGPVVDREHRSVLAQCRALVVDALRETPSVNGLVLMAYLRCGPRYFLRQARYMVRYRLEERIAEVSVPALVVRGGRDVVAGARWSRLLRDRATRSGLVTFARHRHAVQHTAPREVAAAIREFA</sequence>
<dbReference type="SUPFAM" id="SSF53474">
    <property type="entry name" value="alpha/beta-Hydrolases"/>
    <property type="match status" value="1"/>
</dbReference>
<dbReference type="Pfam" id="PF00561">
    <property type="entry name" value="Abhydrolase_1"/>
    <property type="match status" value="1"/>
</dbReference>
<accession>A0ABS5M558</accession>
<dbReference type="Proteomes" id="UP000811492">
    <property type="component" value="Unassembled WGS sequence"/>
</dbReference>
<dbReference type="InterPro" id="IPR029058">
    <property type="entry name" value="AB_hydrolase_fold"/>
</dbReference>
<reference evidence="2 3" key="1">
    <citation type="submission" date="2021-02" db="EMBL/GenBank/DDBJ databases">
        <title>Draft genome and description of Leucobacter sp nov strain Marseille-Q4368.</title>
        <authorList>
            <person name="Boxberger M."/>
            <person name="La Scola B."/>
        </authorList>
    </citation>
    <scope>NUCLEOTIDE SEQUENCE [LARGE SCALE GENOMIC DNA]</scope>
    <source>
        <strain evidence="2 3">Marseille-Q4368</strain>
    </source>
</reference>
<dbReference type="PANTHER" id="PTHR46438">
    <property type="entry name" value="ALPHA/BETA-HYDROLASES SUPERFAMILY PROTEIN"/>
    <property type="match status" value="1"/>
</dbReference>
<gene>
    <name evidence="2" type="ORF">JSQ98_09030</name>
</gene>
<dbReference type="InterPro" id="IPR000073">
    <property type="entry name" value="AB_hydrolase_1"/>
</dbReference>
<evidence type="ECO:0000259" key="1">
    <source>
        <dbReference type="Pfam" id="PF00561"/>
    </source>
</evidence>
<comment type="caution">
    <text evidence="2">The sequence shown here is derived from an EMBL/GenBank/DDBJ whole genome shotgun (WGS) entry which is preliminary data.</text>
</comment>
<evidence type="ECO:0000313" key="2">
    <source>
        <dbReference type="EMBL" id="MBS3182332.1"/>
    </source>
</evidence>
<keyword evidence="2" id="KW-0378">Hydrolase</keyword>
<keyword evidence="3" id="KW-1185">Reference proteome</keyword>
<organism evidence="2 3">
    <name type="scientific">Leucobacter manosquensis</name>
    <dbReference type="NCBI Taxonomy" id="2810611"/>
    <lineage>
        <taxon>Bacteria</taxon>
        <taxon>Bacillati</taxon>
        <taxon>Actinomycetota</taxon>
        <taxon>Actinomycetes</taxon>
        <taxon>Micrococcales</taxon>
        <taxon>Microbacteriaceae</taxon>
        <taxon>Leucobacter</taxon>
    </lineage>
</organism>
<evidence type="ECO:0000313" key="3">
    <source>
        <dbReference type="Proteomes" id="UP000811492"/>
    </source>
</evidence>
<protein>
    <submittedName>
        <fullName evidence="2">Alpha/beta fold hydrolase</fullName>
    </submittedName>
</protein>
<dbReference type="GO" id="GO:0016787">
    <property type="term" value="F:hydrolase activity"/>
    <property type="evidence" value="ECO:0007669"/>
    <property type="project" value="UniProtKB-KW"/>
</dbReference>
<feature type="domain" description="AB hydrolase-1" evidence="1">
    <location>
        <begin position="39"/>
        <end position="134"/>
    </location>
</feature>
<dbReference type="RefSeq" id="WP_211649314.1">
    <property type="nucleotide sequence ID" value="NZ_JAFEVO010000001.1"/>
</dbReference>
<proteinExistence type="predicted"/>
<dbReference type="Gene3D" id="3.40.50.1820">
    <property type="entry name" value="alpha/beta hydrolase"/>
    <property type="match status" value="1"/>
</dbReference>